<dbReference type="Pfam" id="PF08447">
    <property type="entry name" value="PAS_3"/>
    <property type="match status" value="1"/>
</dbReference>
<dbReference type="Gene3D" id="3.30.450.40">
    <property type="match status" value="2"/>
</dbReference>
<protein>
    <recommendedName>
        <fullName evidence="2">histidine kinase</fullName>
        <ecNumber evidence="2">2.7.13.3</ecNumber>
    </recommendedName>
</protein>
<dbReference type="PANTHER" id="PTHR43304">
    <property type="entry name" value="PHYTOCHROME-LIKE PROTEIN CPH1"/>
    <property type="match status" value="1"/>
</dbReference>
<dbReference type="InterPro" id="IPR000014">
    <property type="entry name" value="PAS"/>
</dbReference>
<organism evidence="9">
    <name type="scientific">Candidatus Aciduliprofundum boonei</name>
    <dbReference type="NCBI Taxonomy" id="379547"/>
    <lineage>
        <taxon>Archaea</taxon>
        <taxon>Methanobacteriati</taxon>
        <taxon>Thermoplasmatota</taxon>
        <taxon>DHVE2 group</taxon>
        <taxon>Candidatus Aciduliprofundum</taxon>
    </lineage>
</organism>
<evidence type="ECO:0000259" key="7">
    <source>
        <dbReference type="PROSITE" id="PS50112"/>
    </source>
</evidence>
<dbReference type="InterPro" id="IPR035965">
    <property type="entry name" value="PAS-like_dom_sf"/>
</dbReference>
<dbReference type="Proteomes" id="UP000886130">
    <property type="component" value="Unassembled WGS sequence"/>
</dbReference>
<dbReference type="PROSITE" id="PS50113">
    <property type="entry name" value="PAC"/>
    <property type="match status" value="1"/>
</dbReference>
<dbReference type="EMBL" id="DRTM01000063">
    <property type="protein sequence ID" value="HHE75654.1"/>
    <property type="molecule type" value="Genomic_DNA"/>
</dbReference>
<proteinExistence type="predicted"/>
<dbReference type="EC" id="2.7.13.3" evidence="2"/>
<keyword evidence="3" id="KW-0597">Phosphoprotein</keyword>
<dbReference type="InterPro" id="IPR036097">
    <property type="entry name" value="HisK_dim/P_sf"/>
</dbReference>
<dbReference type="InterPro" id="IPR052162">
    <property type="entry name" value="Sensor_kinase/Photoreceptor"/>
</dbReference>
<dbReference type="PANTHER" id="PTHR43304:SF1">
    <property type="entry name" value="PAC DOMAIN-CONTAINING PROTEIN"/>
    <property type="match status" value="1"/>
</dbReference>
<dbReference type="GO" id="GO:0006355">
    <property type="term" value="P:regulation of DNA-templated transcription"/>
    <property type="evidence" value="ECO:0007669"/>
    <property type="project" value="InterPro"/>
</dbReference>
<evidence type="ECO:0000259" key="8">
    <source>
        <dbReference type="PROSITE" id="PS50113"/>
    </source>
</evidence>
<evidence type="ECO:0000256" key="5">
    <source>
        <dbReference type="ARBA" id="ARBA00022777"/>
    </source>
</evidence>
<keyword evidence="5" id="KW-0418">Kinase</keyword>
<feature type="domain" description="PAS" evidence="7">
    <location>
        <begin position="48"/>
        <end position="119"/>
    </location>
</feature>
<feature type="domain" description="Histidine kinase" evidence="6">
    <location>
        <begin position="760"/>
        <end position="874"/>
    </location>
</feature>
<dbReference type="InterPro" id="IPR000700">
    <property type="entry name" value="PAS-assoc_C"/>
</dbReference>
<feature type="non-terminal residue" evidence="9">
    <location>
        <position position="874"/>
    </location>
</feature>
<dbReference type="SUPFAM" id="SSF47384">
    <property type="entry name" value="Homodimeric domain of signal transducing histidine kinase"/>
    <property type="match status" value="1"/>
</dbReference>
<dbReference type="InterPro" id="IPR003661">
    <property type="entry name" value="HisK_dim/P_dom"/>
</dbReference>
<dbReference type="SMART" id="SM00388">
    <property type="entry name" value="HisKA"/>
    <property type="match status" value="1"/>
</dbReference>
<gene>
    <name evidence="9" type="ORF">ENL31_00825</name>
</gene>
<dbReference type="InterPro" id="IPR029016">
    <property type="entry name" value="GAF-like_dom_sf"/>
</dbReference>
<dbReference type="Gene3D" id="3.30.450.20">
    <property type="entry name" value="PAS domain"/>
    <property type="match status" value="3"/>
</dbReference>
<dbReference type="Pfam" id="PF00512">
    <property type="entry name" value="HisKA"/>
    <property type="match status" value="1"/>
</dbReference>
<feature type="non-terminal residue" evidence="9">
    <location>
        <position position="1"/>
    </location>
</feature>
<dbReference type="SMART" id="SM00086">
    <property type="entry name" value="PAC"/>
    <property type="match status" value="4"/>
</dbReference>
<dbReference type="SUPFAM" id="SSF55781">
    <property type="entry name" value="GAF domain-like"/>
    <property type="match status" value="2"/>
</dbReference>
<accession>A0A7J3T9N4</accession>
<feature type="domain" description="PAS" evidence="7">
    <location>
        <begin position="347"/>
        <end position="397"/>
    </location>
</feature>
<evidence type="ECO:0000256" key="2">
    <source>
        <dbReference type="ARBA" id="ARBA00012438"/>
    </source>
</evidence>
<evidence type="ECO:0000256" key="3">
    <source>
        <dbReference type="ARBA" id="ARBA00022553"/>
    </source>
</evidence>
<dbReference type="Pfam" id="PF13185">
    <property type="entry name" value="GAF_2"/>
    <property type="match status" value="1"/>
</dbReference>
<dbReference type="Gene3D" id="1.10.287.130">
    <property type="match status" value="1"/>
</dbReference>
<dbReference type="PROSITE" id="PS50112">
    <property type="entry name" value="PAS"/>
    <property type="match status" value="3"/>
</dbReference>
<dbReference type="InterPro" id="IPR013767">
    <property type="entry name" value="PAS_fold"/>
</dbReference>
<dbReference type="SUPFAM" id="SSF55785">
    <property type="entry name" value="PYP-like sensor domain (PAS domain)"/>
    <property type="match status" value="3"/>
</dbReference>
<dbReference type="InterPro" id="IPR013655">
    <property type="entry name" value="PAS_fold_3"/>
</dbReference>
<comment type="catalytic activity">
    <reaction evidence="1">
        <text>ATP + protein L-histidine = ADP + protein N-phospho-L-histidine.</text>
        <dbReference type="EC" id="2.7.13.3"/>
    </reaction>
</comment>
<dbReference type="CDD" id="cd00082">
    <property type="entry name" value="HisKA"/>
    <property type="match status" value="1"/>
</dbReference>
<reference evidence="9" key="1">
    <citation type="journal article" date="2020" name="mSystems">
        <title>Genome- and Community-Level Interaction Insights into Carbon Utilization and Element Cycling Functions of Hydrothermarchaeota in Hydrothermal Sediment.</title>
        <authorList>
            <person name="Zhou Z."/>
            <person name="Liu Y."/>
            <person name="Xu W."/>
            <person name="Pan J."/>
            <person name="Luo Z.H."/>
            <person name="Li M."/>
        </authorList>
    </citation>
    <scope>NUCLEOTIDE SEQUENCE [LARGE SCALE GENOMIC DNA]</scope>
    <source>
        <strain evidence="9">HyVt-85</strain>
    </source>
</reference>
<dbReference type="SMART" id="SM00065">
    <property type="entry name" value="GAF"/>
    <property type="match status" value="2"/>
</dbReference>
<dbReference type="Pfam" id="PF13426">
    <property type="entry name" value="PAS_9"/>
    <property type="match status" value="1"/>
</dbReference>
<dbReference type="Pfam" id="PF00989">
    <property type="entry name" value="PAS"/>
    <property type="match status" value="1"/>
</dbReference>
<feature type="domain" description="PAS" evidence="7">
    <location>
        <begin position="492"/>
        <end position="541"/>
    </location>
</feature>
<name>A0A7J3T9N4_9ARCH</name>
<dbReference type="Pfam" id="PF01590">
    <property type="entry name" value="GAF"/>
    <property type="match status" value="1"/>
</dbReference>
<comment type="caution">
    <text evidence="9">The sequence shown here is derived from an EMBL/GenBank/DDBJ whole genome shotgun (WGS) entry which is preliminary data.</text>
</comment>
<dbReference type="InterPro" id="IPR003018">
    <property type="entry name" value="GAF"/>
</dbReference>
<dbReference type="GO" id="GO:0000155">
    <property type="term" value="F:phosphorelay sensor kinase activity"/>
    <property type="evidence" value="ECO:0007669"/>
    <property type="project" value="InterPro"/>
</dbReference>
<keyword evidence="4" id="KW-0808">Transferase</keyword>
<dbReference type="InterPro" id="IPR005467">
    <property type="entry name" value="His_kinase_dom"/>
</dbReference>
<evidence type="ECO:0000256" key="1">
    <source>
        <dbReference type="ARBA" id="ARBA00000085"/>
    </source>
</evidence>
<dbReference type="AlphaFoldDB" id="A0A7J3T9N4"/>
<dbReference type="NCBIfam" id="TIGR00229">
    <property type="entry name" value="sensory_box"/>
    <property type="match status" value="3"/>
</dbReference>
<sequence length="874" mass="100596">RKYMIVEAFNKHKKGYLVPLELSINLVSMGEREVAIVIARDLSHRNELEVKYKAIGEMARDAIIMVDSRSRVEYWNPAAEKIFGYTAKEIIGKEFFEYLAPERDRERVKKITERVLSSETGFKKYRIVEALGRRKNGEVFPLELSPSVFTINGKPHGLVIARDTSERRKIEEKIMRQNKELQLLYNFAQTITAELSLENIYRRSYEELRKIVNFDTYAIALYDEKEGKLKMALTLEDGRDITAKFKPFNLEESITGWVVKNKKSLLIRDFKKEKEKLPAKVHIVGWLPSSWLGVPLLYKNRVIGAVLVQTKKEDMLDENDKRLLETLAPQLAVAIMNAKLYTETKMTRDRLENLINTSIVGVGMTDLDDNLTFVNKKFAEMLGYEVNELIGKNIREITTGGGFQKIKKGTERRLRGISDSYETVFVRKDGKHIDVLINASPLKDEEGNIIGTIGIFIDITERKRVEERIREEREKYKTMMESLLVGVAILQDEKIVYANKVLGDMLGYSVNELTGEHFTRMVHPDMKEYVVENYRRRIRGGYVPESYIVKMVRKNGDTLWALTRAKIIEWEGRIADMVSVQDITRIKEMEDSLITLVRTFEEIKLAKSEDEIYDIAMRAISDTLNFSHLAIGKVIGDEIVLIKQRGFKSSNLIIKLNGKRGISAWVAKNNEPYYVPDVTKDPLYIEGVSGARCEYATPISTKDKVYGVLDVQREDVDSISEDERLLLDMLASHMGVALAGLEAMRDLEKARDLQELMVHIISHDLKNPLAVLSGYIDLLREMPSEEFLDAMEKAIKEAENIIERARLFSKLGKKKLEEKKEEIELRKLIEDVAAIILKKYKNVEFVNNVREITIFGDPILREVFVNLIDNAFKY</sequence>
<evidence type="ECO:0000259" key="6">
    <source>
        <dbReference type="PROSITE" id="PS50109"/>
    </source>
</evidence>
<dbReference type="PROSITE" id="PS50109">
    <property type="entry name" value="HIS_KIN"/>
    <property type="match status" value="1"/>
</dbReference>
<evidence type="ECO:0000256" key="4">
    <source>
        <dbReference type="ARBA" id="ARBA00022679"/>
    </source>
</evidence>
<feature type="domain" description="PAC" evidence="8">
    <location>
        <begin position="419"/>
        <end position="471"/>
    </location>
</feature>
<dbReference type="CDD" id="cd00130">
    <property type="entry name" value="PAS"/>
    <property type="match status" value="3"/>
</dbReference>
<dbReference type="InterPro" id="IPR001610">
    <property type="entry name" value="PAC"/>
</dbReference>
<evidence type="ECO:0000313" key="9">
    <source>
        <dbReference type="EMBL" id="HHE75654.1"/>
    </source>
</evidence>
<dbReference type="SMART" id="SM00091">
    <property type="entry name" value="PAS"/>
    <property type="match status" value="3"/>
</dbReference>